<name>A0A9D1EMY7_9FIRM</name>
<keyword evidence="1" id="KW-0812">Transmembrane</keyword>
<keyword evidence="3" id="KW-0012">Acyltransferase</keyword>
<protein>
    <submittedName>
        <fullName evidence="3">1-acyl-sn-glycerol-3-phosphate acyltransferase</fullName>
    </submittedName>
</protein>
<dbReference type="AlphaFoldDB" id="A0A9D1EMY7"/>
<dbReference type="Pfam" id="PF01553">
    <property type="entry name" value="Acyltransferase"/>
    <property type="match status" value="1"/>
</dbReference>
<dbReference type="EMBL" id="DVIR01000029">
    <property type="protein sequence ID" value="HIS24290.1"/>
    <property type="molecule type" value="Genomic_DNA"/>
</dbReference>
<accession>A0A9D1EMY7</accession>
<feature type="transmembrane region" description="Helical" evidence="1">
    <location>
        <begin position="12"/>
        <end position="33"/>
    </location>
</feature>
<feature type="domain" description="Phospholipid/glycerol acyltransferase" evidence="2">
    <location>
        <begin position="52"/>
        <end position="166"/>
    </location>
</feature>
<evidence type="ECO:0000256" key="1">
    <source>
        <dbReference type="SAM" id="Phobius"/>
    </source>
</evidence>
<organism evidence="3 4">
    <name type="scientific">Candidatus Faeciplasma gallinarum</name>
    <dbReference type="NCBI Taxonomy" id="2840799"/>
    <lineage>
        <taxon>Bacteria</taxon>
        <taxon>Bacillati</taxon>
        <taxon>Bacillota</taxon>
        <taxon>Clostridia</taxon>
        <taxon>Eubacteriales</taxon>
        <taxon>Oscillospiraceae</taxon>
        <taxon>Oscillospiraceae incertae sedis</taxon>
        <taxon>Candidatus Faeciplasma</taxon>
    </lineage>
</organism>
<evidence type="ECO:0000313" key="3">
    <source>
        <dbReference type="EMBL" id="HIS24290.1"/>
    </source>
</evidence>
<evidence type="ECO:0000259" key="2">
    <source>
        <dbReference type="SMART" id="SM00563"/>
    </source>
</evidence>
<dbReference type="InterPro" id="IPR002123">
    <property type="entry name" value="Plipid/glycerol_acylTrfase"/>
</dbReference>
<dbReference type="Proteomes" id="UP000823982">
    <property type="component" value="Unassembled WGS sequence"/>
</dbReference>
<keyword evidence="1" id="KW-0472">Membrane</keyword>
<gene>
    <name evidence="3" type="ORF">IAD01_02680</name>
</gene>
<dbReference type="CDD" id="cd07989">
    <property type="entry name" value="LPLAT_AGPAT-like"/>
    <property type="match status" value="1"/>
</dbReference>
<keyword evidence="3" id="KW-0808">Transferase</keyword>
<reference evidence="3" key="1">
    <citation type="submission" date="2020-10" db="EMBL/GenBank/DDBJ databases">
        <authorList>
            <person name="Gilroy R."/>
        </authorList>
    </citation>
    <scope>NUCLEOTIDE SEQUENCE</scope>
    <source>
        <strain evidence="3">CHK157-1446</strain>
    </source>
</reference>
<dbReference type="GO" id="GO:0016746">
    <property type="term" value="F:acyltransferase activity"/>
    <property type="evidence" value="ECO:0007669"/>
    <property type="project" value="UniProtKB-KW"/>
</dbReference>
<keyword evidence="1" id="KW-1133">Transmembrane helix</keyword>
<dbReference type="SMART" id="SM00563">
    <property type="entry name" value="PlsC"/>
    <property type="match status" value="1"/>
</dbReference>
<evidence type="ECO:0000313" key="4">
    <source>
        <dbReference type="Proteomes" id="UP000823982"/>
    </source>
</evidence>
<sequence>MGKSKEKTRKKAGRPLAGLYHMYILVAAALMRLRGIKLKLDRSALKGIKGPALVLSSHISLKDHIINGLALLPHRPTFVLSEHFVTKPYLGWVLKHWGHVVTKKMFCTDTSTIFGILRAKKENNIIVMFPEGRLNAVAHSQPVAEGTAELVKKLGIDVYTIAGNGAALAFPKWGEKYRRGVISITSRRLLRADEIAKMSVDEISAVVDSAIYHDDEKAMEGVRYKCRDTSKGLEYVLYKCPECGCEYKIYAGGGKVGCSSCGFETFLADDYRFTNGRMRSVNEWYYWQRDSLSLDTVMEDDIKIGAVNERGLMDFGAGQGHVRLDKEHIVLSGEIFGQSISLDKPTAHIGGMPCTPSREFDIYCNKKLLYLMPDDKRRIVKYVTLVDKVCEGNN</sequence>
<comment type="caution">
    <text evidence="3">The sequence shown here is derived from an EMBL/GenBank/DDBJ whole genome shotgun (WGS) entry which is preliminary data.</text>
</comment>
<dbReference type="SUPFAM" id="SSF69593">
    <property type="entry name" value="Glycerol-3-phosphate (1)-acyltransferase"/>
    <property type="match status" value="1"/>
</dbReference>
<reference evidence="3" key="2">
    <citation type="journal article" date="2021" name="PeerJ">
        <title>Extensive microbial diversity within the chicken gut microbiome revealed by metagenomics and culture.</title>
        <authorList>
            <person name="Gilroy R."/>
            <person name="Ravi A."/>
            <person name="Getino M."/>
            <person name="Pursley I."/>
            <person name="Horton D.L."/>
            <person name="Alikhan N.F."/>
            <person name="Baker D."/>
            <person name="Gharbi K."/>
            <person name="Hall N."/>
            <person name="Watson M."/>
            <person name="Adriaenssens E.M."/>
            <person name="Foster-Nyarko E."/>
            <person name="Jarju S."/>
            <person name="Secka A."/>
            <person name="Antonio M."/>
            <person name="Oren A."/>
            <person name="Chaudhuri R.R."/>
            <person name="La Ragione R."/>
            <person name="Hildebrand F."/>
            <person name="Pallen M.J."/>
        </authorList>
    </citation>
    <scope>NUCLEOTIDE SEQUENCE</scope>
    <source>
        <strain evidence="3">CHK157-1446</strain>
    </source>
</reference>
<proteinExistence type="predicted"/>